<dbReference type="AlphaFoldDB" id="A0A232FK89"/>
<keyword evidence="2" id="KW-1185">Reference proteome</keyword>
<evidence type="ECO:0000313" key="1">
    <source>
        <dbReference type="EMBL" id="OXU31082.1"/>
    </source>
</evidence>
<comment type="caution">
    <text evidence="1">The sequence shown here is derived from an EMBL/GenBank/DDBJ whole genome shotgun (WGS) entry which is preliminary data.</text>
</comment>
<accession>A0A232FK89</accession>
<dbReference type="EMBL" id="NNAY01000090">
    <property type="protein sequence ID" value="OXU31082.1"/>
    <property type="molecule type" value="Genomic_DNA"/>
</dbReference>
<sequence length="108" mass="12920">MFSLQCMDEFYEHDKCNYYLIFKHLKSFRCSNKWYNLSIKGQKLVYFLLQNNLKKITLKAGGIVDLNLQQFAAVSICLKSEVNINRTLDFENINVLRYSYDVNEWLEM</sequence>
<dbReference type="Proteomes" id="UP000215335">
    <property type="component" value="Unassembled WGS sequence"/>
</dbReference>
<evidence type="ECO:0000313" key="2">
    <source>
        <dbReference type="Proteomes" id="UP000215335"/>
    </source>
</evidence>
<name>A0A232FK89_9HYME</name>
<reference evidence="1 2" key="1">
    <citation type="journal article" date="2017" name="Curr. Biol.">
        <title>The Evolution of Venom by Co-option of Single-Copy Genes.</title>
        <authorList>
            <person name="Martinson E.O."/>
            <person name="Mrinalini"/>
            <person name="Kelkar Y.D."/>
            <person name="Chang C.H."/>
            <person name="Werren J.H."/>
        </authorList>
    </citation>
    <scope>NUCLEOTIDE SEQUENCE [LARGE SCALE GENOMIC DNA]</scope>
    <source>
        <strain evidence="1 2">Alberta</strain>
        <tissue evidence="1">Whole body</tissue>
    </source>
</reference>
<protein>
    <submittedName>
        <fullName evidence="1">Uncharacterized protein</fullName>
    </submittedName>
</protein>
<gene>
    <name evidence="1" type="ORF">TSAR_014239</name>
</gene>
<organism evidence="1 2">
    <name type="scientific">Trichomalopsis sarcophagae</name>
    <dbReference type="NCBI Taxonomy" id="543379"/>
    <lineage>
        <taxon>Eukaryota</taxon>
        <taxon>Metazoa</taxon>
        <taxon>Ecdysozoa</taxon>
        <taxon>Arthropoda</taxon>
        <taxon>Hexapoda</taxon>
        <taxon>Insecta</taxon>
        <taxon>Pterygota</taxon>
        <taxon>Neoptera</taxon>
        <taxon>Endopterygota</taxon>
        <taxon>Hymenoptera</taxon>
        <taxon>Apocrita</taxon>
        <taxon>Proctotrupomorpha</taxon>
        <taxon>Chalcidoidea</taxon>
        <taxon>Pteromalidae</taxon>
        <taxon>Pteromalinae</taxon>
        <taxon>Trichomalopsis</taxon>
    </lineage>
</organism>
<proteinExistence type="predicted"/>